<dbReference type="EMBL" id="JANBVB010000028">
    <property type="protein sequence ID" value="KAJ2899379.1"/>
    <property type="molecule type" value="Genomic_DNA"/>
</dbReference>
<comment type="caution">
    <text evidence="1">The sequence shown here is derived from an EMBL/GenBank/DDBJ whole genome shotgun (WGS) entry which is preliminary data.</text>
</comment>
<evidence type="ECO:0000313" key="1">
    <source>
        <dbReference type="EMBL" id="KAJ2899379.1"/>
    </source>
</evidence>
<organism evidence="1 2">
    <name type="scientific">Coemansia aciculifera</name>
    <dbReference type="NCBI Taxonomy" id="417176"/>
    <lineage>
        <taxon>Eukaryota</taxon>
        <taxon>Fungi</taxon>
        <taxon>Fungi incertae sedis</taxon>
        <taxon>Zoopagomycota</taxon>
        <taxon>Kickxellomycotina</taxon>
        <taxon>Kickxellomycetes</taxon>
        <taxon>Kickxellales</taxon>
        <taxon>Kickxellaceae</taxon>
        <taxon>Coemansia</taxon>
    </lineage>
</organism>
<proteinExistence type="predicted"/>
<sequence length="279" mass="30515">MASPDPPQVPLPTQSNAFAQRNGSYAAALNPRPGPLPSGGPRPPNQRPSRRPNNIMLQREATEGLRTMTLYTPLPATMHDRVRSVTSHVLRVLQLEGVPPNHRAYPLYHVDLQDERLGISLNTVNQTNELLNHPFMLQGIPLPWTSTDGEIPTPITICNAPRCEDGRLVAALAQYGRLLHLKRIFPRDGPHVGNWSATLILNNNVECPTSFMLNGVNKPIKIFPMANAPYCPICYQVDPAGCHCPLPNCHPARDNPATAQPDNPHVVPTTQGPAGSDAH</sequence>
<reference evidence="1" key="1">
    <citation type="submission" date="2022-07" db="EMBL/GenBank/DDBJ databases">
        <title>Phylogenomic reconstructions and comparative analyses of Kickxellomycotina fungi.</title>
        <authorList>
            <person name="Reynolds N.K."/>
            <person name="Stajich J.E."/>
            <person name="Barry K."/>
            <person name="Grigoriev I.V."/>
            <person name="Crous P."/>
            <person name="Smith M.E."/>
        </authorList>
    </citation>
    <scope>NUCLEOTIDE SEQUENCE</scope>
    <source>
        <strain evidence="1">CBS 190363</strain>
    </source>
</reference>
<accession>A0ACC1M8H4</accession>
<protein>
    <submittedName>
        <fullName evidence="1">Uncharacterized protein</fullName>
    </submittedName>
</protein>
<keyword evidence="2" id="KW-1185">Reference proteome</keyword>
<name>A0ACC1M8H4_9FUNG</name>
<dbReference type="Proteomes" id="UP001139981">
    <property type="component" value="Unassembled WGS sequence"/>
</dbReference>
<evidence type="ECO:0000313" key="2">
    <source>
        <dbReference type="Proteomes" id="UP001139981"/>
    </source>
</evidence>
<gene>
    <name evidence="1" type="ORF">IWW38_001001</name>
</gene>